<evidence type="ECO:0000256" key="1">
    <source>
        <dbReference type="ARBA" id="ARBA00005771"/>
    </source>
</evidence>
<dbReference type="EC" id="2.8.2.-" evidence="3"/>
<dbReference type="SUPFAM" id="SSF52540">
    <property type="entry name" value="P-loop containing nucleoside triphosphate hydrolases"/>
    <property type="match status" value="1"/>
</dbReference>
<dbReference type="AlphaFoldDB" id="A0A6D2IFE7"/>
<evidence type="ECO:0000313" key="5">
    <source>
        <dbReference type="EMBL" id="CAA7028888.1"/>
    </source>
</evidence>
<sequence>MCLVAKACDLDLITTVQFDTLSSPRVFNTHLPLSLLPETVKTSGCRVIYIAHHPADTFVSLWHLHKNKFGTEISIQEAFDEFCNGLVPEGPYFEHVLEFWEARDRVLFVTYEDLKANPEENVRRIAEFLGCKTMVEKVVEECSFETLRNTSKERGEGSLEWD</sequence>
<keyword evidence="6" id="KW-1185">Reference proteome</keyword>
<dbReference type="Gene3D" id="3.40.50.300">
    <property type="entry name" value="P-loop containing nucleotide triphosphate hydrolases"/>
    <property type="match status" value="1"/>
</dbReference>
<evidence type="ECO:0000259" key="4">
    <source>
        <dbReference type="Pfam" id="PF00685"/>
    </source>
</evidence>
<dbReference type="OrthoDB" id="205623at2759"/>
<dbReference type="Pfam" id="PF00685">
    <property type="entry name" value="Sulfotransfer_1"/>
    <property type="match status" value="1"/>
</dbReference>
<evidence type="ECO:0000256" key="3">
    <source>
        <dbReference type="RuleBase" id="RU361155"/>
    </source>
</evidence>
<evidence type="ECO:0000256" key="2">
    <source>
        <dbReference type="ARBA" id="ARBA00022679"/>
    </source>
</evidence>
<protein>
    <recommendedName>
        <fullName evidence="3">Sulfotransferase</fullName>
        <ecNumber evidence="3">2.8.2.-</ecNumber>
    </recommendedName>
</protein>
<gene>
    <name evidence="5" type="ORF">MERR_LOCUS16123</name>
</gene>
<comment type="similarity">
    <text evidence="1 3">Belongs to the sulfotransferase 1 family.</text>
</comment>
<dbReference type="GO" id="GO:0008146">
    <property type="term" value="F:sulfotransferase activity"/>
    <property type="evidence" value="ECO:0007669"/>
    <property type="project" value="InterPro"/>
</dbReference>
<feature type="domain" description="Sulfotransferase" evidence="4">
    <location>
        <begin position="15"/>
        <end position="151"/>
    </location>
</feature>
<dbReference type="PANTHER" id="PTHR11783">
    <property type="entry name" value="SULFOTRANSFERASE SULT"/>
    <property type="match status" value="1"/>
</dbReference>
<proteinExistence type="inferred from homology"/>
<name>A0A6D2IFE7_9BRAS</name>
<comment type="caution">
    <text evidence="5">The sequence shown here is derived from an EMBL/GenBank/DDBJ whole genome shotgun (WGS) entry which is preliminary data.</text>
</comment>
<reference evidence="5" key="1">
    <citation type="submission" date="2020-01" db="EMBL/GenBank/DDBJ databases">
        <authorList>
            <person name="Mishra B."/>
        </authorList>
    </citation>
    <scope>NUCLEOTIDE SEQUENCE [LARGE SCALE GENOMIC DNA]</scope>
</reference>
<dbReference type="InterPro" id="IPR027417">
    <property type="entry name" value="P-loop_NTPase"/>
</dbReference>
<dbReference type="Proteomes" id="UP000467841">
    <property type="component" value="Unassembled WGS sequence"/>
</dbReference>
<dbReference type="EMBL" id="CACVBM020001074">
    <property type="protein sequence ID" value="CAA7028888.1"/>
    <property type="molecule type" value="Genomic_DNA"/>
</dbReference>
<organism evidence="5 6">
    <name type="scientific">Microthlaspi erraticum</name>
    <dbReference type="NCBI Taxonomy" id="1685480"/>
    <lineage>
        <taxon>Eukaryota</taxon>
        <taxon>Viridiplantae</taxon>
        <taxon>Streptophyta</taxon>
        <taxon>Embryophyta</taxon>
        <taxon>Tracheophyta</taxon>
        <taxon>Spermatophyta</taxon>
        <taxon>Magnoliopsida</taxon>
        <taxon>eudicotyledons</taxon>
        <taxon>Gunneridae</taxon>
        <taxon>Pentapetalae</taxon>
        <taxon>rosids</taxon>
        <taxon>malvids</taxon>
        <taxon>Brassicales</taxon>
        <taxon>Brassicaceae</taxon>
        <taxon>Coluteocarpeae</taxon>
        <taxon>Microthlaspi</taxon>
    </lineage>
</organism>
<keyword evidence="2 3" id="KW-0808">Transferase</keyword>
<accession>A0A6D2IFE7</accession>
<evidence type="ECO:0000313" key="6">
    <source>
        <dbReference type="Proteomes" id="UP000467841"/>
    </source>
</evidence>
<dbReference type="InterPro" id="IPR000863">
    <property type="entry name" value="Sulfotransferase_dom"/>
</dbReference>